<dbReference type="PROSITE" id="PS00675">
    <property type="entry name" value="SIGMA54_INTERACT_1"/>
    <property type="match status" value="1"/>
</dbReference>
<dbReference type="AlphaFoldDB" id="A0A4R5DEL2"/>
<dbReference type="PANTHER" id="PTHR16305:SF28">
    <property type="entry name" value="GUANYLATE CYCLASE DOMAIN-CONTAINING PROTEIN"/>
    <property type="match status" value="1"/>
</dbReference>
<dbReference type="EMBL" id="SMKZ01000022">
    <property type="protein sequence ID" value="TDE08773.1"/>
    <property type="molecule type" value="Genomic_DNA"/>
</dbReference>
<dbReference type="OrthoDB" id="3197423at2"/>
<dbReference type="GO" id="GO:0003677">
    <property type="term" value="F:DNA binding"/>
    <property type="evidence" value="ECO:0007669"/>
    <property type="project" value="InterPro"/>
</dbReference>
<reference evidence="4 5" key="1">
    <citation type="submission" date="2019-03" db="EMBL/GenBank/DDBJ databases">
        <title>Draft genome sequences of novel Actinobacteria.</title>
        <authorList>
            <person name="Sahin N."/>
            <person name="Ay H."/>
            <person name="Saygin H."/>
        </authorList>
    </citation>
    <scope>NUCLEOTIDE SEQUENCE [LARGE SCALE GENOMIC DNA]</scope>
    <source>
        <strain evidence="4 5">5K138</strain>
    </source>
</reference>
<dbReference type="PROSITE" id="PS00622">
    <property type="entry name" value="HTH_LUXR_1"/>
    <property type="match status" value="1"/>
</dbReference>
<accession>A0A4R5DEL2</accession>
<evidence type="ECO:0000259" key="3">
    <source>
        <dbReference type="PROSITE" id="PS50043"/>
    </source>
</evidence>
<dbReference type="GO" id="GO:0006355">
    <property type="term" value="P:regulation of DNA-templated transcription"/>
    <property type="evidence" value="ECO:0007669"/>
    <property type="project" value="InterPro"/>
</dbReference>
<dbReference type="SUPFAM" id="SSF52540">
    <property type="entry name" value="P-loop containing nucleoside triphosphate hydrolases"/>
    <property type="match status" value="1"/>
</dbReference>
<evidence type="ECO:0000256" key="1">
    <source>
        <dbReference type="ARBA" id="ARBA00022741"/>
    </source>
</evidence>
<dbReference type="InterPro" id="IPR016032">
    <property type="entry name" value="Sig_transdc_resp-reg_C-effctor"/>
</dbReference>
<dbReference type="Pfam" id="PF13191">
    <property type="entry name" value="AAA_16"/>
    <property type="match status" value="1"/>
</dbReference>
<dbReference type="InterPro" id="IPR027417">
    <property type="entry name" value="P-loop_NTPase"/>
</dbReference>
<protein>
    <submittedName>
        <fullName evidence="4">LuxR family transcriptional regulator</fullName>
    </submittedName>
</protein>
<keyword evidence="5" id="KW-1185">Reference proteome</keyword>
<evidence type="ECO:0000313" key="4">
    <source>
        <dbReference type="EMBL" id="TDE08773.1"/>
    </source>
</evidence>
<proteinExistence type="predicted"/>
<dbReference type="Proteomes" id="UP000294739">
    <property type="component" value="Unassembled WGS sequence"/>
</dbReference>
<dbReference type="RefSeq" id="WP_131896438.1">
    <property type="nucleotide sequence ID" value="NZ_SMKZ01000022.1"/>
</dbReference>
<name>A0A4R5DEL2_9ACTN</name>
<comment type="caution">
    <text evidence="4">The sequence shown here is derived from an EMBL/GenBank/DDBJ whole genome shotgun (WGS) entry which is preliminary data.</text>
</comment>
<dbReference type="SUPFAM" id="SSF46894">
    <property type="entry name" value="C-terminal effector domain of the bipartite response regulators"/>
    <property type="match status" value="1"/>
</dbReference>
<dbReference type="PANTHER" id="PTHR16305">
    <property type="entry name" value="TESTICULAR SOLUBLE ADENYLYL CYCLASE"/>
    <property type="match status" value="1"/>
</dbReference>
<keyword evidence="2" id="KW-0067">ATP-binding</keyword>
<dbReference type="InterPro" id="IPR000792">
    <property type="entry name" value="Tscrpt_reg_LuxR_C"/>
</dbReference>
<gene>
    <name evidence="4" type="ORF">E1269_16530</name>
</gene>
<dbReference type="Gene3D" id="1.10.10.10">
    <property type="entry name" value="Winged helix-like DNA-binding domain superfamily/Winged helix DNA-binding domain"/>
    <property type="match status" value="1"/>
</dbReference>
<sequence length="857" mass="91300">MHASHMPGPWPVVGRAEEYASAFDVLTTSDSRASHGVLLVGESGVGKSTLATELERAVSATAHVVTVTSPSRAQPVMLAALAPLLADVPAQDGASPITVFRAAAERLRRDAEGRPVVLRVEDGHLLDGASSGVLRMLATARQARLLVTSRPGPGIPDDLVALWKDGFLRWIDVEPLDRATTSELLRTALGGIVGRDTERRMWEASRGNPLYLRELVRSAISRGELRQDHGVWTWSGPVAPGRLIGLVTSELSRRPEGEREVLEIVSLAESLPLPLLFELADTAAVDALVEAGMLVVDPSAGPPTVQLSHPVYGEAIRSLVPPGRRRVLRERVVRHLPAPRDASLPDLMRWVSWALEAGSVPEAELLVAAAALANELQQPTDARRFADLALLADPDLDVVAGALAQRARAHRVLGSIDRAQADLNQLHALPRGTVGTELVVHAAVTGADVMFHGRADADAAVRLLEGVVPRVLHDPHAAAVLRGHRLTLLMNAGHSGTALGEAVAFLADASLPLLARIQLVAPVQLALARSGQISESLRLGDRYMAAARESLSEATAYLMSLRAACVVIRLFAGDVDGAERMQADESDLDIGHVPQHRNIPGLVDGQIAMARGRWGEALGHLRAAIASLRERDPRGMLPATLALAAEASVWVGDTDEAARLREESLREPVHQDATIHGRRRRTLLWVGLARREADAVVHAIEAADAAAAADLAPAELDSLYIALLGIADGLPTVGALTPSDVAERMAVAAKRCDGMWRAEAMVSYARALAAGDTEMMTATEATLAGYGVWTNPPRQQAVALTRREQEIAPLAAAGISSRDIGRRLSISTRTVESHLARIYAKLGITSRAELPAALSGR</sequence>
<dbReference type="Gene3D" id="3.40.50.300">
    <property type="entry name" value="P-loop containing nucleotide triphosphate hydrolases"/>
    <property type="match status" value="1"/>
</dbReference>
<feature type="domain" description="HTH luxR-type" evidence="3">
    <location>
        <begin position="793"/>
        <end position="857"/>
    </location>
</feature>
<dbReference type="GO" id="GO:0005524">
    <property type="term" value="F:ATP binding"/>
    <property type="evidence" value="ECO:0007669"/>
    <property type="project" value="UniProtKB-KW"/>
</dbReference>
<dbReference type="InParanoid" id="A0A4R5DEL2"/>
<dbReference type="CDD" id="cd06170">
    <property type="entry name" value="LuxR_C_like"/>
    <property type="match status" value="1"/>
</dbReference>
<dbReference type="InterPro" id="IPR025662">
    <property type="entry name" value="Sigma_54_int_dom_ATP-bd_1"/>
</dbReference>
<dbReference type="PROSITE" id="PS50043">
    <property type="entry name" value="HTH_LUXR_2"/>
    <property type="match status" value="1"/>
</dbReference>
<evidence type="ECO:0000313" key="5">
    <source>
        <dbReference type="Proteomes" id="UP000294739"/>
    </source>
</evidence>
<dbReference type="PRINTS" id="PR00038">
    <property type="entry name" value="HTHLUXR"/>
</dbReference>
<dbReference type="InterPro" id="IPR011990">
    <property type="entry name" value="TPR-like_helical_dom_sf"/>
</dbReference>
<dbReference type="SUPFAM" id="SSF48452">
    <property type="entry name" value="TPR-like"/>
    <property type="match status" value="1"/>
</dbReference>
<dbReference type="GO" id="GO:0005737">
    <property type="term" value="C:cytoplasm"/>
    <property type="evidence" value="ECO:0007669"/>
    <property type="project" value="TreeGrafter"/>
</dbReference>
<dbReference type="SMART" id="SM00421">
    <property type="entry name" value="HTH_LUXR"/>
    <property type="match status" value="1"/>
</dbReference>
<dbReference type="InterPro" id="IPR036388">
    <property type="entry name" value="WH-like_DNA-bd_sf"/>
</dbReference>
<dbReference type="GO" id="GO:0004016">
    <property type="term" value="F:adenylate cyclase activity"/>
    <property type="evidence" value="ECO:0007669"/>
    <property type="project" value="TreeGrafter"/>
</dbReference>
<organism evidence="4 5">
    <name type="scientific">Jiangella asiatica</name>
    <dbReference type="NCBI Taxonomy" id="2530372"/>
    <lineage>
        <taxon>Bacteria</taxon>
        <taxon>Bacillati</taxon>
        <taxon>Actinomycetota</taxon>
        <taxon>Actinomycetes</taxon>
        <taxon>Jiangellales</taxon>
        <taxon>Jiangellaceae</taxon>
        <taxon>Jiangella</taxon>
    </lineage>
</organism>
<keyword evidence="1" id="KW-0547">Nucleotide-binding</keyword>
<evidence type="ECO:0000256" key="2">
    <source>
        <dbReference type="ARBA" id="ARBA00022840"/>
    </source>
</evidence>
<dbReference type="Pfam" id="PF00196">
    <property type="entry name" value="GerE"/>
    <property type="match status" value="1"/>
</dbReference>
<dbReference type="InterPro" id="IPR041664">
    <property type="entry name" value="AAA_16"/>
</dbReference>